<dbReference type="Gene3D" id="1.10.3720.10">
    <property type="entry name" value="MetI-like"/>
    <property type="match status" value="1"/>
</dbReference>
<proteinExistence type="inferred from homology"/>
<feature type="domain" description="ABC transmembrane type-1" evidence="8">
    <location>
        <begin position="82"/>
        <end position="272"/>
    </location>
</feature>
<dbReference type="InterPro" id="IPR050366">
    <property type="entry name" value="BP-dependent_transpt_permease"/>
</dbReference>
<dbReference type="PANTHER" id="PTHR43386:SF23">
    <property type="entry name" value="ABC TRANSPORTER"/>
    <property type="match status" value="1"/>
</dbReference>
<dbReference type="EMBL" id="JACHXW010000008">
    <property type="protein sequence ID" value="MBB3153120.1"/>
    <property type="molecule type" value="Genomic_DNA"/>
</dbReference>
<dbReference type="SUPFAM" id="SSF161098">
    <property type="entry name" value="MetI-like"/>
    <property type="match status" value="1"/>
</dbReference>
<dbReference type="PANTHER" id="PTHR43386">
    <property type="entry name" value="OLIGOPEPTIDE TRANSPORT SYSTEM PERMEASE PROTEIN APPC"/>
    <property type="match status" value="1"/>
</dbReference>
<evidence type="ECO:0000256" key="5">
    <source>
        <dbReference type="ARBA" id="ARBA00022989"/>
    </source>
</evidence>
<dbReference type="InterPro" id="IPR000515">
    <property type="entry name" value="MetI-like"/>
</dbReference>
<dbReference type="InterPro" id="IPR035906">
    <property type="entry name" value="MetI-like_sf"/>
</dbReference>
<evidence type="ECO:0000256" key="3">
    <source>
        <dbReference type="ARBA" id="ARBA00022475"/>
    </source>
</evidence>
<reference evidence="9 10" key="1">
    <citation type="submission" date="2020-08" db="EMBL/GenBank/DDBJ databases">
        <title>Genomic Encyclopedia of Type Strains, Phase III (KMG-III): the genomes of soil and plant-associated and newly described type strains.</title>
        <authorList>
            <person name="Whitman W."/>
        </authorList>
    </citation>
    <scope>NUCLEOTIDE SEQUENCE [LARGE SCALE GENOMIC DNA]</scope>
    <source>
        <strain evidence="9 10">CECT 8234</strain>
    </source>
</reference>
<comment type="caution">
    <text evidence="9">The sequence shown here is derived from an EMBL/GenBank/DDBJ whole genome shotgun (WGS) entry which is preliminary data.</text>
</comment>
<comment type="subcellular location">
    <subcellularLocation>
        <location evidence="1 7">Cell membrane</location>
        <topology evidence="1 7">Multi-pass membrane protein</topology>
    </subcellularLocation>
</comment>
<feature type="transmembrane region" description="Helical" evidence="7">
    <location>
        <begin position="23"/>
        <end position="43"/>
    </location>
</feature>
<keyword evidence="2 7" id="KW-0813">Transport</keyword>
<organism evidence="9 10">
    <name type="scientific">Paenibacillus endophyticus</name>
    <dbReference type="NCBI Taxonomy" id="1294268"/>
    <lineage>
        <taxon>Bacteria</taxon>
        <taxon>Bacillati</taxon>
        <taxon>Bacillota</taxon>
        <taxon>Bacilli</taxon>
        <taxon>Bacillales</taxon>
        <taxon>Paenibacillaceae</taxon>
        <taxon>Paenibacillus</taxon>
    </lineage>
</organism>
<dbReference type="RefSeq" id="WP_183564075.1">
    <property type="nucleotide sequence ID" value="NZ_CBCSLB010000015.1"/>
</dbReference>
<evidence type="ECO:0000313" key="9">
    <source>
        <dbReference type="EMBL" id="MBB3153120.1"/>
    </source>
</evidence>
<dbReference type="CDD" id="cd06261">
    <property type="entry name" value="TM_PBP2"/>
    <property type="match status" value="1"/>
</dbReference>
<feature type="transmembrane region" description="Helical" evidence="7">
    <location>
        <begin position="249"/>
        <end position="268"/>
    </location>
</feature>
<dbReference type="Proteomes" id="UP000518605">
    <property type="component" value="Unassembled WGS sequence"/>
</dbReference>
<evidence type="ECO:0000259" key="8">
    <source>
        <dbReference type="PROSITE" id="PS50928"/>
    </source>
</evidence>
<dbReference type="AlphaFoldDB" id="A0A7W5C9A9"/>
<dbReference type="PROSITE" id="PS50928">
    <property type="entry name" value="ABC_TM1"/>
    <property type="match status" value="1"/>
</dbReference>
<feature type="transmembrane region" description="Helical" evidence="7">
    <location>
        <begin position="131"/>
        <end position="154"/>
    </location>
</feature>
<evidence type="ECO:0000313" key="10">
    <source>
        <dbReference type="Proteomes" id="UP000518605"/>
    </source>
</evidence>
<dbReference type="GO" id="GO:0055085">
    <property type="term" value="P:transmembrane transport"/>
    <property type="evidence" value="ECO:0007669"/>
    <property type="project" value="InterPro"/>
</dbReference>
<gene>
    <name evidence="9" type="ORF">FHS16_003179</name>
</gene>
<dbReference type="Pfam" id="PF00528">
    <property type="entry name" value="BPD_transp_1"/>
    <property type="match status" value="1"/>
</dbReference>
<evidence type="ECO:0000256" key="6">
    <source>
        <dbReference type="ARBA" id="ARBA00023136"/>
    </source>
</evidence>
<keyword evidence="10" id="KW-1185">Reference proteome</keyword>
<evidence type="ECO:0000256" key="1">
    <source>
        <dbReference type="ARBA" id="ARBA00004651"/>
    </source>
</evidence>
<sequence length="286" mass="30963">MKQASSVVTLNGANRWNERRRTFASTILAAIFLAGIAACSWLLGSSGLSVQLENRNLAPSMTHLFGTDWLGRDMLSRTVKGLALSIKVGLLGAACSVVIAATMGLMAATLGRTVDRMISWLIDVCMSVPHLVMLILIAFVCGGGLKGIAIGIMLTHWPSLARIIRAEAMQLMAAEYVLVARKLGSSRLKVAIRHLAPHLLPQLLVGFLVLFPHAVLHEAAITFLGLGMSPHQPAIGIILSESMRYLSTGMWWLAVFPGLGLLLTVRAFDKLGNHLRQLVDPRHTHL</sequence>
<dbReference type="GO" id="GO:0005886">
    <property type="term" value="C:plasma membrane"/>
    <property type="evidence" value="ECO:0007669"/>
    <property type="project" value="UniProtKB-SubCell"/>
</dbReference>
<evidence type="ECO:0000256" key="2">
    <source>
        <dbReference type="ARBA" id="ARBA00022448"/>
    </source>
</evidence>
<comment type="similarity">
    <text evidence="7">Belongs to the binding-protein-dependent transport system permease family.</text>
</comment>
<keyword evidence="4 7" id="KW-0812">Transmembrane</keyword>
<feature type="transmembrane region" description="Helical" evidence="7">
    <location>
        <begin position="199"/>
        <end position="216"/>
    </location>
</feature>
<protein>
    <submittedName>
        <fullName evidence="9">Peptide/nickel transport system permease protein</fullName>
    </submittedName>
</protein>
<accession>A0A7W5C9A9</accession>
<evidence type="ECO:0000256" key="4">
    <source>
        <dbReference type="ARBA" id="ARBA00022692"/>
    </source>
</evidence>
<keyword evidence="5 7" id="KW-1133">Transmembrane helix</keyword>
<keyword evidence="3" id="KW-1003">Cell membrane</keyword>
<feature type="transmembrane region" description="Helical" evidence="7">
    <location>
        <begin position="84"/>
        <end position="110"/>
    </location>
</feature>
<name>A0A7W5C9A9_9BACL</name>
<evidence type="ECO:0000256" key="7">
    <source>
        <dbReference type="RuleBase" id="RU363032"/>
    </source>
</evidence>
<keyword evidence="6 7" id="KW-0472">Membrane</keyword>